<proteinExistence type="predicted"/>
<dbReference type="PROSITE" id="PS51257">
    <property type="entry name" value="PROKAR_LIPOPROTEIN"/>
    <property type="match status" value="1"/>
</dbReference>
<gene>
    <name evidence="1" type="ORF">DF185_12440</name>
</gene>
<sequence>MKIRILITNLFFIAHVLLFMSSCDTESMKKVSMDKFVGTWELKGRSMLEGIKIEIKKTDSGSLVGKVVEINDNKYVKFFVEPNETWITNIKRSSNSQFRLTEKKIGSALFATYGLGTKKEFKVEFLNNDTIGLGSDSKDPEQSTIQYLRVK</sequence>
<organism evidence="1 2">
    <name type="scientific">Marinifilum breve</name>
    <dbReference type="NCBI Taxonomy" id="2184082"/>
    <lineage>
        <taxon>Bacteria</taxon>
        <taxon>Pseudomonadati</taxon>
        <taxon>Bacteroidota</taxon>
        <taxon>Bacteroidia</taxon>
        <taxon>Marinilabiliales</taxon>
        <taxon>Marinifilaceae</taxon>
    </lineage>
</organism>
<evidence type="ECO:0000313" key="2">
    <source>
        <dbReference type="Proteomes" id="UP000248079"/>
    </source>
</evidence>
<dbReference type="AlphaFoldDB" id="A0A2V4A9R7"/>
<accession>A0A2V4A9R7</accession>
<dbReference type="RefSeq" id="WP_110361081.1">
    <property type="nucleotide sequence ID" value="NZ_QFLI01000005.1"/>
</dbReference>
<protein>
    <submittedName>
        <fullName evidence="1">Uncharacterized protein</fullName>
    </submittedName>
</protein>
<dbReference type="OrthoDB" id="1467621at2"/>
<reference evidence="1 2" key="1">
    <citation type="submission" date="2018-05" db="EMBL/GenBank/DDBJ databases">
        <title>Marinifilum breve JC075T sp. nov., a marine bacterium isolated from Yongle Blue Hole in the South China Sea.</title>
        <authorList>
            <person name="Fu T."/>
        </authorList>
    </citation>
    <scope>NUCLEOTIDE SEQUENCE [LARGE SCALE GENOMIC DNA]</scope>
    <source>
        <strain evidence="1 2">JC075</strain>
    </source>
</reference>
<dbReference type="EMBL" id="QFLI01000005">
    <property type="protein sequence ID" value="PXY00714.1"/>
    <property type="molecule type" value="Genomic_DNA"/>
</dbReference>
<evidence type="ECO:0000313" key="1">
    <source>
        <dbReference type="EMBL" id="PXY00714.1"/>
    </source>
</evidence>
<comment type="caution">
    <text evidence="1">The sequence shown here is derived from an EMBL/GenBank/DDBJ whole genome shotgun (WGS) entry which is preliminary data.</text>
</comment>
<name>A0A2V4A9R7_9BACT</name>
<keyword evidence="2" id="KW-1185">Reference proteome</keyword>
<dbReference type="Proteomes" id="UP000248079">
    <property type="component" value="Unassembled WGS sequence"/>
</dbReference>